<reference evidence="2 3" key="1">
    <citation type="submission" date="2019-07" db="EMBL/GenBank/DDBJ databases">
        <title>Genomics analysis of Aphanomyces spp. identifies a new class of oomycete effector associated with host adaptation.</title>
        <authorList>
            <person name="Gaulin E."/>
        </authorList>
    </citation>
    <scope>NUCLEOTIDE SEQUENCE [LARGE SCALE GENOMIC DNA]</scope>
    <source>
        <strain evidence="2 3">ATCC 201684</strain>
    </source>
</reference>
<evidence type="ECO:0000313" key="2">
    <source>
        <dbReference type="EMBL" id="KAF0723152.1"/>
    </source>
</evidence>
<comment type="caution">
    <text evidence="2">The sequence shown here is derived from an EMBL/GenBank/DDBJ whole genome shotgun (WGS) entry which is preliminary data.</text>
</comment>
<evidence type="ECO:0000256" key="1">
    <source>
        <dbReference type="SAM" id="MobiDB-lite"/>
    </source>
</evidence>
<accession>A0A6G0W7R9</accession>
<gene>
    <name evidence="2" type="ORF">Ae201684_017899</name>
</gene>
<sequence length="124" mass="13959">MQPASDVLRCLYSNKSCPNPRTTKKDGSLHRLCAYHQEKANNRQKQYLLKRKNMEERQAKQPAATTAAAAARPAVLREVITPAVLLEPIAFHDEEAKLSDHDVQMLAASMVPDEDEDDDFDSDH</sequence>
<evidence type="ECO:0000313" key="3">
    <source>
        <dbReference type="Proteomes" id="UP000481153"/>
    </source>
</evidence>
<dbReference type="Proteomes" id="UP000481153">
    <property type="component" value="Unassembled WGS sequence"/>
</dbReference>
<feature type="region of interest" description="Disordered" evidence="1">
    <location>
        <begin position="105"/>
        <end position="124"/>
    </location>
</feature>
<dbReference type="AlphaFoldDB" id="A0A6G0W7R9"/>
<protein>
    <submittedName>
        <fullName evidence="2">Uncharacterized protein</fullName>
    </submittedName>
</protein>
<dbReference type="EMBL" id="VJMJ01000314">
    <property type="protein sequence ID" value="KAF0723152.1"/>
    <property type="molecule type" value="Genomic_DNA"/>
</dbReference>
<feature type="compositionally biased region" description="Acidic residues" evidence="1">
    <location>
        <begin position="112"/>
        <end position="124"/>
    </location>
</feature>
<dbReference type="VEuPathDB" id="FungiDB:AeMF1_017990"/>
<proteinExistence type="predicted"/>
<keyword evidence="3" id="KW-1185">Reference proteome</keyword>
<organism evidence="2 3">
    <name type="scientific">Aphanomyces euteiches</name>
    <dbReference type="NCBI Taxonomy" id="100861"/>
    <lineage>
        <taxon>Eukaryota</taxon>
        <taxon>Sar</taxon>
        <taxon>Stramenopiles</taxon>
        <taxon>Oomycota</taxon>
        <taxon>Saprolegniomycetes</taxon>
        <taxon>Saprolegniales</taxon>
        <taxon>Verrucalvaceae</taxon>
        <taxon>Aphanomyces</taxon>
    </lineage>
</organism>
<name>A0A6G0W7R9_9STRA</name>